<proteinExistence type="predicted"/>
<dbReference type="GO" id="GO:0003677">
    <property type="term" value="F:DNA binding"/>
    <property type="evidence" value="ECO:0007669"/>
    <property type="project" value="UniProtKB-UniRule"/>
</dbReference>
<evidence type="ECO:0000256" key="4">
    <source>
        <dbReference type="PROSITE-ProRule" id="PRU00335"/>
    </source>
</evidence>
<gene>
    <name evidence="6" type="ORF">DK869_01315</name>
</gene>
<dbReference type="PRINTS" id="PR00455">
    <property type="entry name" value="HTHTETR"/>
</dbReference>
<protein>
    <submittedName>
        <fullName evidence="6">TetR family transcriptional regulator</fullName>
    </submittedName>
</protein>
<dbReference type="EMBL" id="QGLT01000001">
    <property type="protein sequence ID" value="PXZ01679.1"/>
    <property type="molecule type" value="Genomic_DNA"/>
</dbReference>
<keyword evidence="1" id="KW-0805">Transcription regulation</keyword>
<reference evidence="6 7" key="1">
    <citation type="submission" date="2018-05" db="EMBL/GenBank/DDBJ databases">
        <title>Reference genomes for bee gut microbiota database.</title>
        <authorList>
            <person name="Ellegaard K.M."/>
        </authorList>
    </citation>
    <scope>NUCLEOTIDE SEQUENCE [LARGE SCALE GENOMIC DNA]</scope>
    <source>
        <strain evidence="6 7">ESL0284</strain>
    </source>
</reference>
<dbReference type="PANTHER" id="PTHR47506">
    <property type="entry name" value="TRANSCRIPTIONAL REGULATORY PROTEIN"/>
    <property type="match status" value="1"/>
</dbReference>
<dbReference type="SUPFAM" id="SSF46689">
    <property type="entry name" value="Homeodomain-like"/>
    <property type="match status" value="1"/>
</dbReference>
<dbReference type="PANTHER" id="PTHR47506:SF6">
    <property type="entry name" value="HTH-TYPE TRANSCRIPTIONAL REPRESSOR NEMR"/>
    <property type="match status" value="1"/>
</dbReference>
<evidence type="ECO:0000259" key="5">
    <source>
        <dbReference type="PROSITE" id="PS50977"/>
    </source>
</evidence>
<dbReference type="SUPFAM" id="SSF48498">
    <property type="entry name" value="Tetracyclin repressor-like, C-terminal domain"/>
    <property type="match status" value="1"/>
</dbReference>
<comment type="caution">
    <text evidence="6">The sequence shown here is derived from an EMBL/GenBank/DDBJ whole genome shotgun (WGS) entry which is preliminary data.</text>
</comment>
<evidence type="ECO:0000313" key="6">
    <source>
        <dbReference type="EMBL" id="PXZ01679.1"/>
    </source>
</evidence>
<keyword evidence="2 4" id="KW-0238">DNA-binding</keyword>
<evidence type="ECO:0000313" key="7">
    <source>
        <dbReference type="Proteomes" id="UP000247565"/>
    </source>
</evidence>
<keyword evidence="7" id="KW-1185">Reference proteome</keyword>
<evidence type="ECO:0000256" key="2">
    <source>
        <dbReference type="ARBA" id="ARBA00023125"/>
    </source>
</evidence>
<dbReference type="Proteomes" id="UP000247565">
    <property type="component" value="Unassembled WGS sequence"/>
</dbReference>
<feature type="DNA-binding region" description="H-T-H motif" evidence="4">
    <location>
        <begin position="27"/>
        <end position="46"/>
    </location>
</feature>
<evidence type="ECO:0000256" key="1">
    <source>
        <dbReference type="ARBA" id="ARBA00023015"/>
    </source>
</evidence>
<dbReference type="InterPro" id="IPR036271">
    <property type="entry name" value="Tet_transcr_reg_TetR-rel_C_sf"/>
</dbReference>
<dbReference type="Pfam" id="PF00440">
    <property type="entry name" value="TetR_N"/>
    <property type="match status" value="1"/>
</dbReference>
<keyword evidence="3" id="KW-0804">Transcription</keyword>
<accession>A0A318N018</accession>
<sequence length="195" mass="22431">MNAKNKKNLLLKIGQEFFASQGFTNVGLAEILKQANIPKGSFYYYFNSKEDYGVQVIDHYVDNYIMALQSLLKSSSLSGKDRLLKYWEKWQFSQCDNNFEGHCLIVKLSSEVTDYSEPMRKAFCRGTDRILSLIAQIIAIGQKDNSIHNQADNFFIAQQLYQQWLGASLMVKIQKRSTAFTIALHFTNFLLDNNI</sequence>
<dbReference type="OrthoDB" id="9811084at2"/>
<evidence type="ECO:0000256" key="3">
    <source>
        <dbReference type="ARBA" id="ARBA00023163"/>
    </source>
</evidence>
<dbReference type="AlphaFoldDB" id="A0A318N018"/>
<dbReference type="PROSITE" id="PS50977">
    <property type="entry name" value="HTH_TETR_2"/>
    <property type="match status" value="1"/>
</dbReference>
<name>A0A318N018_9PROT</name>
<organism evidence="6 7">
    <name type="scientific">Commensalibacter melissae</name>
    <dbReference type="NCBI Taxonomy" id="2070537"/>
    <lineage>
        <taxon>Bacteria</taxon>
        <taxon>Pseudomonadati</taxon>
        <taxon>Pseudomonadota</taxon>
        <taxon>Alphaproteobacteria</taxon>
        <taxon>Acetobacterales</taxon>
        <taxon>Acetobacteraceae</taxon>
    </lineage>
</organism>
<dbReference type="Pfam" id="PF16925">
    <property type="entry name" value="TetR_C_13"/>
    <property type="match status" value="1"/>
</dbReference>
<dbReference type="InterPro" id="IPR009057">
    <property type="entry name" value="Homeodomain-like_sf"/>
</dbReference>
<dbReference type="InterPro" id="IPR011075">
    <property type="entry name" value="TetR_C"/>
</dbReference>
<dbReference type="RefSeq" id="WP_110438198.1">
    <property type="nucleotide sequence ID" value="NZ_CP046393.1"/>
</dbReference>
<feature type="domain" description="HTH tetR-type" evidence="5">
    <location>
        <begin position="4"/>
        <end position="64"/>
    </location>
</feature>
<dbReference type="Gene3D" id="1.10.357.10">
    <property type="entry name" value="Tetracycline Repressor, domain 2"/>
    <property type="match status" value="1"/>
</dbReference>
<dbReference type="InterPro" id="IPR001647">
    <property type="entry name" value="HTH_TetR"/>
</dbReference>